<dbReference type="Pfam" id="PF01170">
    <property type="entry name" value="UPF0020"/>
    <property type="match status" value="1"/>
</dbReference>
<keyword evidence="4" id="KW-0694">RNA-binding</keyword>
<evidence type="ECO:0000256" key="4">
    <source>
        <dbReference type="PROSITE-ProRule" id="PRU00529"/>
    </source>
</evidence>
<evidence type="ECO:0000256" key="1">
    <source>
        <dbReference type="ARBA" id="ARBA00004496"/>
    </source>
</evidence>
<dbReference type="InterPro" id="IPR029063">
    <property type="entry name" value="SAM-dependent_MTases_sf"/>
</dbReference>
<dbReference type="SMART" id="SM00981">
    <property type="entry name" value="THUMP"/>
    <property type="match status" value="1"/>
</dbReference>
<dbReference type="EMBL" id="DQVM01000109">
    <property type="protein sequence ID" value="HIQ30023.1"/>
    <property type="molecule type" value="Genomic_DNA"/>
</dbReference>
<dbReference type="Proteomes" id="UP000608579">
    <property type="component" value="Unassembled WGS sequence"/>
</dbReference>
<comment type="caution">
    <text evidence="6">The sequence shown here is derived from an EMBL/GenBank/DDBJ whole genome shotgun (WGS) entry which is preliminary data.</text>
</comment>
<organism evidence="6 7">
    <name type="scientific">Caldiarchaeum subterraneum</name>
    <dbReference type="NCBI Taxonomy" id="311458"/>
    <lineage>
        <taxon>Archaea</taxon>
        <taxon>Nitrososphaerota</taxon>
        <taxon>Candidatus Caldarchaeales</taxon>
        <taxon>Candidatus Caldarchaeaceae</taxon>
        <taxon>Candidatus Caldarchaeum</taxon>
    </lineage>
</organism>
<dbReference type="GO" id="GO:0016423">
    <property type="term" value="F:tRNA (guanine) methyltransferase activity"/>
    <property type="evidence" value="ECO:0007669"/>
    <property type="project" value="TreeGrafter"/>
</dbReference>
<dbReference type="GO" id="GO:0003723">
    <property type="term" value="F:RNA binding"/>
    <property type="evidence" value="ECO:0007669"/>
    <property type="project" value="UniProtKB-UniRule"/>
</dbReference>
<dbReference type="InterPro" id="IPR000241">
    <property type="entry name" value="RlmKL-like_Mtase"/>
</dbReference>
<accession>A0A832ZW80</accession>
<evidence type="ECO:0000256" key="3">
    <source>
        <dbReference type="ARBA" id="ARBA00022694"/>
    </source>
</evidence>
<dbReference type="GO" id="GO:0030488">
    <property type="term" value="P:tRNA methylation"/>
    <property type="evidence" value="ECO:0007669"/>
    <property type="project" value="TreeGrafter"/>
</dbReference>
<feature type="domain" description="THUMP" evidence="5">
    <location>
        <begin position="39"/>
        <end position="156"/>
    </location>
</feature>
<dbReference type="PROSITE" id="PS00092">
    <property type="entry name" value="N6_MTASE"/>
    <property type="match status" value="1"/>
</dbReference>
<dbReference type="GO" id="GO:0005737">
    <property type="term" value="C:cytoplasm"/>
    <property type="evidence" value="ECO:0007669"/>
    <property type="project" value="UniProtKB-SubCell"/>
</dbReference>
<keyword evidence="3" id="KW-0819">tRNA processing</keyword>
<dbReference type="SUPFAM" id="SSF53335">
    <property type="entry name" value="S-adenosyl-L-methionine-dependent methyltransferases"/>
    <property type="match status" value="1"/>
</dbReference>
<proteinExistence type="predicted"/>
<dbReference type="AlphaFoldDB" id="A0A832ZW80"/>
<dbReference type="Pfam" id="PF02926">
    <property type="entry name" value="THUMP"/>
    <property type="match status" value="1"/>
</dbReference>
<dbReference type="PRINTS" id="PR00507">
    <property type="entry name" value="N12N6MTFRASE"/>
</dbReference>
<sequence>MKKPSFFLLSGEAPELAYGEIKSIHRLLGEPSVKLLEKRIVLSELRSRTAAVEIVGRAAYTKLGGFIIKQGLLTDIYDDITQITREDLNDLISDAVTFRVKVKRIEGTLIDSMQVERKLAEKILKLCRRVSIDLSNPEKIVIVIAYGSLYVVGTVEAFKKQGEFEARRPKRRPFKLPSALMPKLARCMVNLAVRSYGDKILDPFAGTGSIVIEASLLGHVNVGLEIKDWIVEGALANVRWLSLDSELIQADASLPPLRCCFDAAVTDPPYGRSTSIPKKSFVDLIEIFFSNLDTLLKEDGLTCIAYPRAYPVDEIASSNGYRIVESYEVYVHRSLTRVISVFES</sequence>
<dbReference type="InterPro" id="IPR002052">
    <property type="entry name" value="DNA_methylase_N6_adenine_CS"/>
</dbReference>
<gene>
    <name evidence="6" type="ORF">EYH45_05605</name>
</gene>
<dbReference type="InterPro" id="IPR004114">
    <property type="entry name" value="THUMP_dom"/>
</dbReference>
<keyword evidence="2" id="KW-0808">Transferase</keyword>
<evidence type="ECO:0000313" key="7">
    <source>
        <dbReference type="Proteomes" id="UP000608579"/>
    </source>
</evidence>
<dbReference type="PANTHER" id="PTHR14911:SF13">
    <property type="entry name" value="TRNA (GUANINE(6)-N2)-METHYLTRANSFERASE THUMP3"/>
    <property type="match status" value="1"/>
</dbReference>
<dbReference type="Gene3D" id="3.30.2130.30">
    <property type="match status" value="1"/>
</dbReference>
<reference evidence="6" key="1">
    <citation type="journal article" date="2020" name="ISME J.">
        <title>Gammaproteobacteria mediating utilization of methyl-, sulfur- and petroleum organic compounds in deep ocean hydrothermal plumes.</title>
        <authorList>
            <person name="Zhou Z."/>
            <person name="Liu Y."/>
            <person name="Pan J."/>
            <person name="Cron B.R."/>
            <person name="Toner B.M."/>
            <person name="Anantharaman K."/>
            <person name="Breier J.A."/>
            <person name="Dick G.J."/>
            <person name="Li M."/>
        </authorList>
    </citation>
    <scope>NUCLEOTIDE SEQUENCE</scope>
    <source>
        <strain evidence="6">SZUA-1515</strain>
    </source>
</reference>
<evidence type="ECO:0000256" key="2">
    <source>
        <dbReference type="ARBA" id="ARBA00022603"/>
    </source>
</evidence>
<comment type="subcellular location">
    <subcellularLocation>
        <location evidence="1">Cytoplasm</location>
    </subcellularLocation>
</comment>
<dbReference type="SUPFAM" id="SSF143437">
    <property type="entry name" value="THUMP domain-like"/>
    <property type="match status" value="1"/>
</dbReference>
<evidence type="ECO:0000313" key="6">
    <source>
        <dbReference type="EMBL" id="HIQ30023.1"/>
    </source>
</evidence>
<protein>
    <recommendedName>
        <fullName evidence="5">THUMP domain-containing protein</fullName>
    </recommendedName>
</protein>
<name>A0A832ZW80_CALS0</name>
<keyword evidence="2" id="KW-0489">Methyltransferase</keyword>
<dbReference type="PROSITE" id="PS51165">
    <property type="entry name" value="THUMP"/>
    <property type="match status" value="1"/>
</dbReference>
<dbReference type="Gene3D" id="3.40.50.150">
    <property type="entry name" value="Vaccinia Virus protein VP39"/>
    <property type="match status" value="1"/>
</dbReference>
<dbReference type="PANTHER" id="PTHR14911">
    <property type="entry name" value="THUMP DOMAIN-CONTAINING"/>
    <property type="match status" value="1"/>
</dbReference>
<evidence type="ECO:0000259" key="5">
    <source>
        <dbReference type="PROSITE" id="PS51165"/>
    </source>
</evidence>